<evidence type="ECO:0000313" key="4">
    <source>
        <dbReference type="Proteomes" id="UP000215002"/>
    </source>
</evidence>
<feature type="domain" description="DUF3857" evidence="2">
    <location>
        <begin position="72"/>
        <end position="210"/>
    </location>
</feature>
<accession>A0A223NRQ0</accession>
<dbReference type="Gene3D" id="2.60.40.3140">
    <property type="match status" value="1"/>
</dbReference>
<feature type="chain" id="PRO_5013008074" description="DUF3857 domain-containing protein" evidence="1">
    <location>
        <begin position="20"/>
        <end position="661"/>
    </location>
</feature>
<dbReference type="AlphaFoldDB" id="A0A223NRQ0"/>
<gene>
    <name evidence="3" type="ORF">MuYL_0669</name>
</gene>
<proteinExistence type="predicted"/>
<evidence type="ECO:0000313" key="3">
    <source>
        <dbReference type="EMBL" id="ASU32572.1"/>
    </source>
</evidence>
<protein>
    <recommendedName>
        <fullName evidence="2">DUF3857 domain-containing protein</fullName>
    </recommendedName>
</protein>
<dbReference type="Gene3D" id="3.10.620.30">
    <property type="match status" value="1"/>
</dbReference>
<name>A0A223NRQ0_9SPHI</name>
<keyword evidence="4" id="KW-1185">Reference proteome</keyword>
<evidence type="ECO:0000256" key="1">
    <source>
        <dbReference type="SAM" id="SignalP"/>
    </source>
</evidence>
<organism evidence="3 4">
    <name type="scientific">Mucilaginibacter xinganensis</name>
    <dbReference type="NCBI Taxonomy" id="1234841"/>
    <lineage>
        <taxon>Bacteria</taxon>
        <taxon>Pseudomonadati</taxon>
        <taxon>Bacteroidota</taxon>
        <taxon>Sphingobacteriia</taxon>
        <taxon>Sphingobacteriales</taxon>
        <taxon>Sphingobacteriaceae</taxon>
        <taxon>Mucilaginibacter</taxon>
    </lineage>
</organism>
<dbReference type="Proteomes" id="UP000215002">
    <property type="component" value="Chromosome"/>
</dbReference>
<keyword evidence="1" id="KW-0732">Signal</keyword>
<dbReference type="InterPro" id="IPR024618">
    <property type="entry name" value="DUF3857"/>
</dbReference>
<dbReference type="EMBL" id="CP022743">
    <property type="protein sequence ID" value="ASU32572.1"/>
    <property type="molecule type" value="Genomic_DNA"/>
</dbReference>
<feature type="signal peptide" evidence="1">
    <location>
        <begin position="1"/>
        <end position="19"/>
    </location>
</feature>
<sequence>MNKLLPVFALLALCFSVRAQKPAVAPSMVQAFGKIDNADLELKACDFEKDANAEVLFEKGDVYFGADLLSITEEIHKRVKIFNVNGKGEADVHIKYVSGNHLEYVGSIQAETINLVDGKQEITKLDKKLIYTKSIDKYRSEITFTLPNIKPGCIIEYKYNLNANSFADFPDWDFQEKIPVRYSELKTSIPDIFYFRANANISLPFAKRTTTSDSRTLMDAGQAFSYNLENEERGIANIHSLPDEPYMSSYRDNVQAIRFQLVSIKPMGGFAKSYSDTWAKVGGRLIDDEDFGGQLRRKINGEEAIIAKAKAIKSTDERISYLFAEVKNAMKWNGSDDWYTNDGTYRAWENKTGNSTEINLILYHLLKKSDIEAYPMVVSTREHGRVQPFYTSLVQFNRGVVYVPVDTSKSYVLDASGKYNMYNETPAELLNSSGLYIDKSKNIYDIVLLKKSIPVRESVFVTADIKADGKLEGNAQISSSSYNKINAVERYKKDGEKKYIDFLRNDDNNLKVASLKLENMEVDSLPLMQRVDFKMDLAGSDETYIYLNPNIFTQLKLNPFLSENRLTDVDFGYARNYSVNGIYKMPAGYKADALPKSVTMTMPDKSFGFKRIVAEQDGSIIVRYSVSYNVAEYVKENYAEFFAFFKKMHELLNEQIVLKKG</sequence>
<dbReference type="Gene3D" id="2.60.120.1130">
    <property type="match status" value="1"/>
</dbReference>
<reference evidence="3 4" key="1">
    <citation type="submission" date="2017-08" db="EMBL/GenBank/DDBJ databases">
        <title>Complete genome sequence of Mucilaginibacter sp. strain BJC16-A31.</title>
        <authorList>
            <consortium name="Henan University of Science and Technology"/>
            <person name="You X."/>
        </authorList>
    </citation>
    <scope>NUCLEOTIDE SEQUENCE [LARGE SCALE GENOMIC DNA]</scope>
    <source>
        <strain evidence="3 4">BJC16-A31</strain>
    </source>
</reference>
<evidence type="ECO:0000259" key="2">
    <source>
        <dbReference type="Pfam" id="PF12969"/>
    </source>
</evidence>
<dbReference type="RefSeq" id="WP_094569142.1">
    <property type="nucleotide sequence ID" value="NZ_CP022743.1"/>
</dbReference>
<dbReference type="OrthoDB" id="98874at2"/>
<dbReference type="KEGG" id="muc:MuYL_0669"/>
<dbReference type="Pfam" id="PF12969">
    <property type="entry name" value="DUF3857"/>
    <property type="match status" value="1"/>
</dbReference>